<gene>
    <name evidence="1" type="ORF">H257_17475</name>
</gene>
<protein>
    <submittedName>
        <fullName evidence="1">Uncharacterized protein</fullName>
    </submittedName>
</protein>
<name>W4FGF2_APHAT</name>
<sequence length="371" mass="40460">MIGLATFSTAFCCASKSSLSASWFSSNQSMASCTAFNSVSLSPSSILSANLSSTLFFKLYKYPSSELRPSMRSLIFLSSSAFSSASCTMRSISSWDKRPFSAVIVIFSALPVPLSSADTCKIPLASTSNVTSIWGTPRGAGGIPVNSNLPRMWLSLVIVRSPSYTWIDTAGWLSWYVENVCDFFVGTTVLRLMILVMTPPTVSIPNDNGATSNNKMSCVVASFSPPKIPPWTAAPYATASSGLMPREGSLPLKKSLINCWILGIRVDPPTSTISSTSFFFKPASFITFSTGLNVFLNKSLFNSSKRARVNVSSKSSPSKSDSISRRAWGWVDNARLTRSASRRSFCNARLSLEMSIFFCFCHFLMKNCMMR</sequence>
<dbReference type="VEuPathDB" id="FungiDB:H257_17475"/>
<dbReference type="EMBL" id="KI913221">
    <property type="protein sequence ID" value="ETV65926.1"/>
    <property type="molecule type" value="Genomic_DNA"/>
</dbReference>
<organism evidence="1">
    <name type="scientific">Aphanomyces astaci</name>
    <name type="common">Crayfish plague agent</name>
    <dbReference type="NCBI Taxonomy" id="112090"/>
    <lineage>
        <taxon>Eukaryota</taxon>
        <taxon>Sar</taxon>
        <taxon>Stramenopiles</taxon>
        <taxon>Oomycota</taxon>
        <taxon>Saprolegniomycetes</taxon>
        <taxon>Saprolegniales</taxon>
        <taxon>Verrucalvaceae</taxon>
        <taxon>Aphanomyces</taxon>
    </lineage>
</organism>
<dbReference type="OrthoDB" id="7471102at2759"/>
<dbReference type="AlphaFoldDB" id="W4FGF2"/>
<proteinExistence type="predicted"/>
<dbReference type="RefSeq" id="XP_009844581.1">
    <property type="nucleotide sequence ID" value="XM_009846279.1"/>
</dbReference>
<evidence type="ECO:0000313" key="1">
    <source>
        <dbReference type="EMBL" id="ETV65926.1"/>
    </source>
</evidence>
<accession>W4FGF2</accession>
<reference evidence="1" key="1">
    <citation type="submission" date="2013-12" db="EMBL/GenBank/DDBJ databases">
        <title>The Genome Sequence of Aphanomyces astaci APO3.</title>
        <authorList>
            <consortium name="The Broad Institute Genomics Platform"/>
            <person name="Russ C."/>
            <person name="Tyler B."/>
            <person name="van West P."/>
            <person name="Dieguez-Uribeondo J."/>
            <person name="Young S.K."/>
            <person name="Zeng Q."/>
            <person name="Gargeya S."/>
            <person name="Fitzgerald M."/>
            <person name="Abouelleil A."/>
            <person name="Alvarado L."/>
            <person name="Chapman S.B."/>
            <person name="Gainer-Dewar J."/>
            <person name="Goldberg J."/>
            <person name="Griggs A."/>
            <person name="Gujja S."/>
            <person name="Hansen M."/>
            <person name="Howarth C."/>
            <person name="Imamovic A."/>
            <person name="Ireland A."/>
            <person name="Larimer J."/>
            <person name="McCowan C."/>
            <person name="Murphy C."/>
            <person name="Pearson M."/>
            <person name="Poon T.W."/>
            <person name="Priest M."/>
            <person name="Roberts A."/>
            <person name="Saif S."/>
            <person name="Shea T."/>
            <person name="Sykes S."/>
            <person name="Wortman J."/>
            <person name="Nusbaum C."/>
            <person name="Birren B."/>
        </authorList>
    </citation>
    <scope>NUCLEOTIDE SEQUENCE [LARGE SCALE GENOMIC DNA]</scope>
    <source>
        <strain evidence="1">APO3</strain>
    </source>
</reference>
<dbReference type="GeneID" id="20819471"/>